<dbReference type="Pfam" id="PF12826">
    <property type="entry name" value="HHH_2"/>
    <property type="match status" value="1"/>
</dbReference>
<dbReference type="InterPro" id="IPR001357">
    <property type="entry name" value="BRCT_dom"/>
</dbReference>
<dbReference type="InterPro" id="IPR012340">
    <property type="entry name" value="NA-bd_OB-fold"/>
</dbReference>
<dbReference type="GO" id="GO:0005829">
    <property type="term" value="C:cytosol"/>
    <property type="evidence" value="ECO:0007669"/>
    <property type="project" value="TreeGrafter"/>
</dbReference>
<dbReference type="PROSITE" id="PS50172">
    <property type="entry name" value="BRCT"/>
    <property type="match status" value="1"/>
</dbReference>
<keyword evidence="6 15" id="KW-0479">Metal-binding</keyword>
<evidence type="ECO:0000256" key="17">
    <source>
        <dbReference type="SAM" id="Coils"/>
    </source>
</evidence>
<evidence type="ECO:0000256" key="6">
    <source>
        <dbReference type="ARBA" id="ARBA00022723"/>
    </source>
</evidence>
<dbReference type="InterPro" id="IPR013839">
    <property type="entry name" value="DNAligase_adenylation"/>
</dbReference>
<evidence type="ECO:0000256" key="1">
    <source>
        <dbReference type="ARBA" id="ARBA00004067"/>
    </source>
</evidence>
<dbReference type="FunFam" id="1.10.150.20:FF:000007">
    <property type="entry name" value="DNA ligase"/>
    <property type="match status" value="1"/>
</dbReference>
<dbReference type="SUPFAM" id="SSF56091">
    <property type="entry name" value="DNA ligase/mRNA capping enzyme, catalytic domain"/>
    <property type="match status" value="1"/>
</dbReference>
<keyword evidence="11 15" id="KW-0234">DNA repair</keyword>
<dbReference type="SMART" id="SM00278">
    <property type="entry name" value="HhH1"/>
    <property type="match status" value="4"/>
</dbReference>
<evidence type="ECO:0000256" key="9">
    <source>
        <dbReference type="ARBA" id="ARBA00022842"/>
    </source>
</evidence>
<dbReference type="Proteomes" id="UP000178724">
    <property type="component" value="Unassembled WGS sequence"/>
</dbReference>
<evidence type="ECO:0000256" key="10">
    <source>
        <dbReference type="ARBA" id="ARBA00023027"/>
    </source>
</evidence>
<dbReference type="GO" id="GO:0006260">
    <property type="term" value="P:DNA replication"/>
    <property type="evidence" value="ECO:0007669"/>
    <property type="project" value="UniProtKB-KW"/>
</dbReference>
<feature type="binding site" evidence="15">
    <location>
        <position position="405"/>
    </location>
    <ligand>
        <name>Zn(2+)</name>
        <dbReference type="ChEBI" id="CHEBI:29105"/>
    </ligand>
</feature>
<dbReference type="NCBIfam" id="NF005932">
    <property type="entry name" value="PRK07956.1"/>
    <property type="match status" value="1"/>
</dbReference>
<dbReference type="CDD" id="cd17748">
    <property type="entry name" value="BRCT_DNA_ligase_like"/>
    <property type="match status" value="1"/>
</dbReference>
<dbReference type="AlphaFoldDB" id="A0A1F4Q6I6"/>
<dbReference type="SMART" id="SM00532">
    <property type="entry name" value="LIGANc"/>
    <property type="match status" value="1"/>
</dbReference>
<feature type="domain" description="BRCT" evidence="18">
    <location>
        <begin position="582"/>
        <end position="662"/>
    </location>
</feature>
<dbReference type="InterPro" id="IPR010994">
    <property type="entry name" value="RuvA_2-like"/>
</dbReference>
<dbReference type="InterPro" id="IPR018239">
    <property type="entry name" value="DNA_ligase_AS"/>
</dbReference>
<dbReference type="PROSITE" id="PS01056">
    <property type="entry name" value="DNA_LIGASE_N2"/>
    <property type="match status" value="1"/>
</dbReference>
<dbReference type="SUPFAM" id="SSF50249">
    <property type="entry name" value="Nucleic acid-binding proteins"/>
    <property type="match status" value="1"/>
</dbReference>
<dbReference type="SUPFAM" id="SSF52113">
    <property type="entry name" value="BRCT domain"/>
    <property type="match status" value="1"/>
</dbReference>
<evidence type="ECO:0000256" key="12">
    <source>
        <dbReference type="ARBA" id="ARBA00023211"/>
    </source>
</evidence>
<dbReference type="PANTHER" id="PTHR23389">
    <property type="entry name" value="CHROMOSOME TRANSMISSION FIDELITY FACTOR 18"/>
    <property type="match status" value="1"/>
</dbReference>
<dbReference type="Pfam" id="PF03120">
    <property type="entry name" value="OB_DNA_ligase"/>
    <property type="match status" value="1"/>
</dbReference>
<dbReference type="InterPro" id="IPR036420">
    <property type="entry name" value="BRCT_dom_sf"/>
</dbReference>
<feature type="binding site" evidence="15">
    <location>
        <position position="308"/>
    </location>
    <ligand>
        <name>NAD(+)</name>
        <dbReference type="ChEBI" id="CHEBI:57540"/>
    </ligand>
</feature>
<evidence type="ECO:0000256" key="5">
    <source>
        <dbReference type="ARBA" id="ARBA00022705"/>
    </source>
</evidence>
<comment type="similarity">
    <text evidence="14 15">Belongs to the NAD-dependent DNA ligase family. LigA subfamily.</text>
</comment>
<feature type="binding site" evidence="15">
    <location>
        <begin position="83"/>
        <end position="84"/>
    </location>
    <ligand>
        <name>NAD(+)</name>
        <dbReference type="ChEBI" id="CHEBI:57540"/>
    </ligand>
</feature>
<dbReference type="GO" id="GO:0003911">
    <property type="term" value="F:DNA ligase (NAD+) activity"/>
    <property type="evidence" value="ECO:0007669"/>
    <property type="project" value="UniProtKB-UniRule"/>
</dbReference>
<gene>
    <name evidence="15" type="primary">ligA</name>
    <name evidence="19" type="ORF">A2625_07470</name>
</gene>
<organism evidence="19 20">
    <name type="scientific">candidate division WOR-1 bacterium RIFCSPHIGHO2_01_FULL_53_15</name>
    <dbReference type="NCBI Taxonomy" id="1802564"/>
    <lineage>
        <taxon>Bacteria</taxon>
        <taxon>Bacillati</taxon>
        <taxon>Saganbacteria</taxon>
    </lineage>
</organism>
<dbReference type="Gene3D" id="3.40.50.10190">
    <property type="entry name" value="BRCT domain"/>
    <property type="match status" value="1"/>
</dbReference>
<evidence type="ECO:0000313" key="20">
    <source>
        <dbReference type="Proteomes" id="UP000178724"/>
    </source>
</evidence>
<dbReference type="Gene3D" id="6.20.10.30">
    <property type="match status" value="1"/>
</dbReference>
<dbReference type="Gene3D" id="1.10.287.610">
    <property type="entry name" value="Helix hairpin bin"/>
    <property type="match status" value="1"/>
</dbReference>
<keyword evidence="17" id="KW-0175">Coiled coil</keyword>
<comment type="function">
    <text evidence="1 15">DNA ligase that catalyzes the formation of phosphodiester linkages between 5'-phosphoryl and 3'-hydroxyl groups in double-stranded DNA using NAD as a coenzyme and as the energy source for the reaction. It is essential for DNA replication and repair of damaged DNA.</text>
</comment>
<dbReference type="InterPro" id="IPR001679">
    <property type="entry name" value="DNA_ligase"/>
</dbReference>
<dbReference type="Pfam" id="PF01653">
    <property type="entry name" value="DNA_ligase_aden"/>
    <property type="match status" value="1"/>
</dbReference>
<keyword evidence="10 15" id="KW-0520">NAD</keyword>
<dbReference type="CDD" id="cd00114">
    <property type="entry name" value="LIGANc"/>
    <property type="match status" value="1"/>
</dbReference>
<evidence type="ECO:0000256" key="15">
    <source>
        <dbReference type="HAMAP-Rule" id="MF_01588"/>
    </source>
</evidence>
<evidence type="ECO:0000256" key="2">
    <source>
        <dbReference type="ARBA" id="ARBA00012722"/>
    </source>
</evidence>
<dbReference type="InterPro" id="IPR033136">
    <property type="entry name" value="DNA_ligase_CS"/>
</dbReference>
<feature type="binding site" evidence="15">
    <location>
        <begin position="34"/>
        <end position="38"/>
    </location>
    <ligand>
        <name>NAD(+)</name>
        <dbReference type="ChEBI" id="CHEBI:57540"/>
    </ligand>
</feature>
<feature type="binding site" evidence="15">
    <location>
        <position position="425"/>
    </location>
    <ligand>
        <name>Zn(2+)</name>
        <dbReference type="ChEBI" id="CHEBI:29105"/>
    </ligand>
</feature>
<dbReference type="Gene3D" id="2.40.50.140">
    <property type="entry name" value="Nucleic acid-binding proteins"/>
    <property type="match status" value="1"/>
</dbReference>
<comment type="catalytic activity">
    <reaction evidence="13 15 16">
        <text>NAD(+) + (deoxyribonucleotide)n-3'-hydroxyl + 5'-phospho-(deoxyribonucleotide)m = (deoxyribonucleotide)n+m + AMP + beta-nicotinamide D-nucleotide.</text>
        <dbReference type="EC" id="6.5.1.2"/>
    </reaction>
</comment>
<keyword evidence="4 15" id="KW-0436">Ligase</keyword>
<accession>A0A1F4Q6I6</accession>
<dbReference type="Pfam" id="PF14520">
    <property type="entry name" value="HHH_5"/>
    <property type="match status" value="1"/>
</dbReference>
<feature type="binding site" evidence="15">
    <location>
        <position position="171"/>
    </location>
    <ligand>
        <name>NAD(+)</name>
        <dbReference type="ChEBI" id="CHEBI:57540"/>
    </ligand>
</feature>
<comment type="caution">
    <text evidence="15">Lacks conserved residue(s) required for the propagation of feature annotation.</text>
</comment>
<evidence type="ECO:0000256" key="16">
    <source>
        <dbReference type="RuleBase" id="RU000618"/>
    </source>
</evidence>
<reference evidence="19 20" key="1">
    <citation type="journal article" date="2016" name="Nat. Commun.">
        <title>Thousands of microbial genomes shed light on interconnected biogeochemical processes in an aquifer system.</title>
        <authorList>
            <person name="Anantharaman K."/>
            <person name="Brown C.T."/>
            <person name="Hug L.A."/>
            <person name="Sharon I."/>
            <person name="Castelle C.J."/>
            <person name="Probst A.J."/>
            <person name="Thomas B.C."/>
            <person name="Singh A."/>
            <person name="Wilkins M.J."/>
            <person name="Karaoz U."/>
            <person name="Brodie E.L."/>
            <person name="Williams K.H."/>
            <person name="Hubbard S.S."/>
            <person name="Banfield J.F."/>
        </authorList>
    </citation>
    <scope>NUCLEOTIDE SEQUENCE [LARGE SCALE GENOMIC DNA]</scope>
</reference>
<comment type="cofactor">
    <cofactor evidence="15">
        <name>Mg(2+)</name>
        <dbReference type="ChEBI" id="CHEBI:18420"/>
    </cofactor>
    <cofactor evidence="15">
        <name>Mn(2+)</name>
        <dbReference type="ChEBI" id="CHEBI:29035"/>
    </cofactor>
</comment>
<evidence type="ECO:0000256" key="3">
    <source>
        <dbReference type="ARBA" id="ARBA00013308"/>
    </source>
</evidence>
<proteinExistence type="inferred from homology"/>
<dbReference type="GO" id="GO:0046872">
    <property type="term" value="F:metal ion binding"/>
    <property type="evidence" value="ECO:0007669"/>
    <property type="project" value="UniProtKB-KW"/>
</dbReference>
<evidence type="ECO:0000256" key="4">
    <source>
        <dbReference type="ARBA" id="ARBA00022598"/>
    </source>
</evidence>
<dbReference type="InterPro" id="IPR041663">
    <property type="entry name" value="DisA/LigA_HHH"/>
</dbReference>
<dbReference type="PIRSF" id="PIRSF001604">
    <property type="entry name" value="LigA"/>
    <property type="match status" value="1"/>
</dbReference>
<dbReference type="GO" id="GO:0003677">
    <property type="term" value="F:DNA binding"/>
    <property type="evidence" value="ECO:0007669"/>
    <property type="project" value="InterPro"/>
</dbReference>
<dbReference type="Pfam" id="PF22745">
    <property type="entry name" value="Nlig-Ia"/>
    <property type="match status" value="1"/>
</dbReference>
<dbReference type="InterPro" id="IPR013840">
    <property type="entry name" value="DNAligase_N"/>
</dbReference>
<dbReference type="InterPro" id="IPR004149">
    <property type="entry name" value="Znf_DNAligase_C4"/>
</dbReference>
<evidence type="ECO:0000256" key="13">
    <source>
        <dbReference type="ARBA" id="ARBA00034005"/>
    </source>
</evidence>
<evidence type="ECO:0000259" key="18">
    <source>
        <dbReference type="PROSITE" id="PS50172"/>
    </source>
</evidence>
<dbReference type="HAMAP" id="MF_01588">
    <property type="entry name" value="DNA_ligase_A"/>
    <property type="match status" value="1"/>
</dbReference>
<dbReference type="SUPFAM" id="SSF47781">
    <property type="entry name" value="RuvA domain 2-like"/>
    <property type="match status" value="1"/>
</dbReference>
<keyword evidence="7 15" id="KW-0227">DNA damage</keyword>
<dbReference type="PANTHER" id="PTHR23389:SF9">
    <property type="entry name" value="DNA LIGASE"/>
    <property type="match status" value="1"/>
</dbReference>
<dbReference type="InterPro" id="IPR004150">
    <property type="entry name" value="NAD_DNA_ligase_OB"/>
</dbReference>
<dbReference type="PROSITE" id="PS01055">
    <property type="entry name" value="DNA_LIGASE_N1"/>
    <property type="match status" value="1"/>
</dbReference>
<name>A0A1F4Q6I6_UNCSA</name>
<keyword evidence="9 15" id="KW-0460">Magnesium</keyword>
<feature type="binding site" evidence="15">
    <location>
        <position position="137"/>
    </location>
    <ligand>
        <name>NAD(+)</name>
        <dbReference type="ChEBI" id="CHEBI:57540"/>
    </ligand>
</feature>
<feature type="coiled-coil region" evidence="17">
    <location>
        <begin position="3"/>
        <end position="57"/>
    </location>
</feature>
<dbReference type="Gene3D" id="3.30.470.30">
    <property type="entry name" value="DNA ligase/mRNA capping enzyme"/>
    <property type="match status" value="1"/>
</dbReference>
<dbReference type="EC" id="6.5.1.2" evidence="2 15"/>
<protein>
    <recommendedName>
        <fullName evidence="3 15">DNA ligase</fullName>
        <ecNumber evidence="2 15">6.5.1.2</ecNumber>
    </recommendedName>
    <alternativeName>
        <fullName evidence="15">Polydeoxyribonucleotide synthase [NAD(+)]</fullName>
    </alternativeName>
</protein>
<dbReference type="InterPro" id="IPR003583">
    <property type="entry name" value="Hlx-hairpin-Hlx_DNA-bd_motif"/>
</dbReference>
<dbReference type="EMBL" id="METM01000003">
    <property type="protein sequence ID" value="OGB90862.1"/>
    <property type="molecule type" value="Genomic_DNA"/>
</dbReference>
<dbReference type="FunFam" id="2.40.50.140:FF:000012">
    <property type="entry name" value="DNA ligase"/>
    <property type="match status" value="1"/>
</dbReference>
<dbReference type="FunFam" id="1.10.150.20:FF:000006">
    <property type="entry name" value="DNA ligase"/>
    <property type="match status" value="1"/>
</dbReference>
<dbReference type="Pfam" id="PF00533">
    <property type="entry name" value="BRCT"/>
    <property type="match status" value="1"/>
</dbReference>
<evidence type="ECO:0000256" key="8">
    <source>
        <dbReference type="ARBA" id="ARBA00022833"/>
    </source>
</evidence>
<feature type="active site" description="N6-AMP-lysine intermediate" evidence="15">
    <location>
        <position position="116"/>
    </location>
</feature>
<dbReference type="SMART" id="SM00292">
    <property type="entry name" value="BRCT"/>
    <property type="match status" value="1"/>
</dbReference>
<evidence type="ECO:0000313" key="19">
    <source>
        <dbReference type="EMBL" id="OGB90862.1"/>
    </source>
</evidence>
<dbReference type="FunFam" id="3.30.470.30:FF:000001">
    <property type="entry name" value="DNA ligase"/>
    <property type="match status" value="1"/>
</dbReference>
<dbReference type="GO" id="GO:0006281">
    <property type="term" value="P:DNA repair"/>
    <property type="evidence" value="ECO:0007669"/>
    <property type="project" value="UniProtKB-KW"/>
</dbReference>
<evidence type="ECO:0000256" key="7">
    <source>
        <dbReference type="ARBA" id="ARBA00022763"/>
    </source>
</evidence>
<feature type="binding site" evidence="15">
    <location>
        <position position="402"/>
    </location>
    <ligand>
        <name>Zn(2+)</name>
        <dbReference type="ChEBI" id="CHEBI:29105"/>
    </ligand>
</feature>
<keyword evidence="8 15" id="KW-0862">Zinc</keyword>
<feature type="binding site" evidence="15">
    <location>
        <position position="114"/>
    </location>
    <ligand>
        <name>NAD(+)</name>
        <dbReference type="ChEBI" id="CHEBI:57540"/>
    </ligand>
</feature>
<keyword evidence="12 15" id="KW-0464">Manganese</keyword>
<dbReference type="FunFam" id="1.10.287.610:FF:000002">
    <property type="entry name" value="DNA ligase"/>
    <property type="match status" value="1"/>
</dbReference>
<keyword evidence="5 15" id="KW-0235">DNA replication</keyword>
<dbReference type="NCBIfam" id="TIGR00575">
    <property type="entry name" value="dnlj"/>
    <property type="match status" value="1"/>
</dbReference>
<dbReference type="Gene3D" id="1.10.150.20">
    <property type="entry name" value="5' to 3' exonuclease, C-terminal subdomain"/>
    <property type="match status" value="2"/>
</dbReference>
<evidence type="ECO:0000256" key="14">
    <source>
        <dbReference type="ARBA" id="ARBA00060881"/>
    </source>
</evidence>
<sequence length="669" mass="75261">MERATAKKRIEKLREEIRRHDHLYYVLDKPEISDEAYDKLYKELETLENKYPELVSSDSPTQRIGGEPLKAFKTVTHKTPLLSIDNVNSQEDLVDFDRRVREGLGKAKIEYVAELKIDGLAVSLIYKKGKFAQGSTRGDGVHGEDITHNLRTVKAIPLSIKGNEDIEVRGEVYLPYDEFVKLNEARKEKDEAIFANPRNAAAGSVRQLDPKETAARPLNIFVYTGVIPKLKKHYEVLEHLKKLGFKVNPNIKVCDGIGEIWKYIQHWEKKREALPYEIDGIVVKVNDLAAQAKLGYTARAPRWETAFKYPPIQAVSIIEDISVQVGRTGAITPVAQLKPVHLAGVMVKRATLHNEGEIRRKGIKIKDHVKVQRAGEVIPEVVEVIKGKRTGHEKEFIMPKTCPVCGAKIFRPEDEAIARCTNISCPAQVMGRVIHFTTREAMDMEHVGPALVSQLIENGYVKDAADLYTLTKEDIMKLERMADKSAQNIIDSIKASLDRPFDRLLYALGIRLVGKRTAQLIADYFHDIDELAKASADELSKIREIGPKIAESIVNFFRAKENQGFIEKLKKAGVRVRGYEVRGMGPLKGKTFVFTGGLKHYTRPEAEEIVRKLGGSASGSVSKRTDYVVAGTEPGSKYEKAKELGVEILMEDEFVKLISKHKYRVETGD</sequence>
<dbReference type="Pfam" id="PF03119">
    <property type="entry name" value="DNA_ligase_ZBD"/>
    <property type="match status" value="1"/>
</dbReference>
<comment type="caution">
    <text evidence="19">The sequence shown here is derived from an EMBL/GenBank/DDBJ whole genome shotgun (WGS) entry which is preliminary data.</text>
</comment>
<feature type="binding site" evidence="15">
    <location>
        <position position="284"/>
    </location>
    <ligand>
        <name>NAD(+)</name>
        <dbReference type="ChEBI" id="CHEBI:57540"/>
    </ligand>
</feature>
<evidence type="ECO:0000256" key="11">
    <source>
        <dbReference type="ARBA" id="ARBA00023204"/>
    </source>
</evidence>